<dbReference type="GO" id="GO:0003677">
    <property type="term" value="F:DNA binding"/>
    <property type="evidence" value="ECO:0007669"/>
    <property type="project" value="UniProtKB-KW"/>
</dbReference>
<name>A0A841KMK3_9FIRM</name>
<reference evidence="1 2" key="1">
    <citation type="submission" date="2020-08" db="EMBL/GenBank/DDBJ databases">
        <title>Genomic Encyclopedia of Type Strains, Phase IV (KMG-IV): sequencing the most valuable type-strain genomes for metagenomic binning, comparative biology and taxonomic classification.</title>
        <authorList>
            <person name="Goeker M."/>
        </authorList>
    </citation>
    <scope>NUCLEOTIDE SEQUENCE [LARGE SCALE GENOMIC DNA]</scope>
    <source>
        <strain evidence="1 2">DSM 103526</strain>
    </source>
</reference>
<dbReference type="Proteomes" id="UP000579281">
    <property type="component" value="Unassembled WGS sequence"/>
</dbReference>
<dbReference type="InterPro" id="IPR036390">
    <property type="entry name" value="WH_DNA-bd_sf"/>
</dbReference>
<keyword evidence="2" id="KW-1185">Reference proteome</keyword>
<dbReference type="SUPFAM" id="SSF46785">
    <property type="entry name" value="Winged helix' DNA-binding domain"/>
    <property type="match status" value="1"/>
</dbReference>
<organism evidence="1 2">
    <name type="scientific">Anaerosolibacter carboniphilus</name>
    <dbReference type="NCBI Taxonomy" id="1417629"/>
    <lineage>
        <taxon>Bacteria</taxon>
        <taxon>Bacillati</taxon>
        <taxon>Bacillota</taxon>
        <taxon>Clostridia</taxon>
        <taxon>Peptostreptococcales</taxon>
        <taxon>Thermotaleaceae</taxon>
        <taxon>Anaerosolibacter</taxon>
    </lineage>
</organism>
<keyword evidence="1" id="KW-0238">DNA-binding</keyword>
<dbReference type="EMBL" id="JACHEN010000003">
    <property type="protein sequence ID" value="MBB6214633.1"/>
    <property type="molecule type" value="Genomic_DNA"/>
</dbReference>
<dbReference type="InterPro" id="IPR011991">
    <property type="entry name" value="ArsR-like_HTH"/>
</dbReference>
<proteinExistence type="predicted"/>
<protein>
    <submittedName>
        <fullName evidence="1">DNA-binding transcriptional ArsR family regulator</fullName>
    </submittedName>
</protein>
<dbReference type="RefSeq" id="WP_184308248.1">
    <property type="nucleotide sequence ID" value="NZ_JACHEN010000003.1"/>
</dbReference>
<dbReference type="AlphaFoldDB" id="A0A841KMK3"/>
<gene>
    <name evidence="1" type="ORF">HNQ80_000716</name>
</gene>
<dbReference type="Gene3D" id="1.10.10.10">
    <property type="entry name" value="Winged helix-like DNA-binding domain superfamily/Winged helix DNA-binding domain"/>
    <property type="match status" value="1"/>
</dbReference>
<comment type="caution">
    <text evidence="1">The sequence shown here is derived from an EMBL/GenBank/DDBJ whole genome shotgun (WGS) entry which is preliminary data.</text>
</comment>
<sequence>MKDILVLRELDQIKAISHPYRIEIIECFEEDQPATAKQIADRMGEPHAKINYHIKTLQKVGILELIDEKVKSGIIEKYYRPAAKTFVIDRSIMNTGEKSVMESINQASISIFENISNDFYRAIENANDSIYPKRMLHYNDYYLTIEETEELQDILKETLEGYIKDKKDKSRQGTKAYSISTLTIPRVKKKK</sequence>
<evidence type="ECO:0000313" key="1">
    <source>
        <dbReference type="EMBL" id="MBB6214633.1"/>
    </source>
</evidence>
<evidence type="ECO:0000313" key="2">
    <source>
        <dbReference type="Proteomes" id="UP000579281"/>
    </source>
</evidence>
<dbReference type="InterPro" id="IPR036388">
    <property type="entry name" value="WH-like_DNA-bd_sf"/>
</dbReference>
<accession>A0A841KMK3</accession>
<dbReference type="CDD" id="cd00090">
    <property type="entry name" value="HTH_ARSR"/>
    <property type="match status" value="1"/>
</dbReference>
<dbReference type="Pfam" id="PF12840">
    <property type="entry name" value="HTH_20"/>
    <property type="match status" value="1"/>
</dbReference>